<dbReference type="Gene3D" id="3.30.190.20">
    <property type="match status" value="1"/>
</dbReference>
<keyword evidence="2" id="KW-1185">Reference proteome</keyword>
<dbReference type="InterPro" id="IPR023674">
    <property type="entry name" value="Ribosomal_uL1-like"/>
</dbReference>
<dbReference type="AlphaFoldDB" id="A0A212D3G2"/>
<dbReference type="Proteomes" id="UP000242450">
    <property type="component" value="Chromosome 8"/>
</dbReference>
<evidence type="ECO:0000313" key="2">
    <source>
        <dbReference type="Proteomes" id="UP000242450"/>
    </source>
</evidence>
<name>A0A212D3G2_CEREH</name>
<comment type="caution">
    <text evidence="1">The sequence shown here is derived from an EMBL/GenBank/DDBJ whole genome shotgun (WGS) entry which is preliminary data.</text>
</comment>
<protein>
    <submittedName>
        <fullName evidence="1">Uncharacterized protein</fullName>
    </submittedName>
</protein>
<dbReference type="SUPFAM" id="SSF56808">
    <property type="entry name" value="Ribosomal protein L1"/>
    <property type="match status" value="1"/>
</dbReference>
<dbReference type="OrthoDB" id="2449818at2759"/>
<proteinExistence type="predicted"/>
<reference evidence="1 2" key="1">
    <citation type="journal article" date="2018" name="Mol. Genet. Genomics">
        <title>The red deer Cervus elaphus genome CerEla1.0: sequencing, annotating, genes, and chromosomes.</title>
        <authorList>
            <person name="Bana N.A."/>
            <person name="Nyiri A."/>
            <person name="Nagy J."/>
            <person name="Frank K."/>
            <person name="Nagy T."/>
            <person name="Steger V."/>
            <person name="Schiller M."/>
            <person name="Lakatos P."/>
            <person name="Sugar L."/>
            <person name="Horn P."/>
            <person name="Barta E."/>
            <person name="Orosz L."/>
        </authorList>
    </citation>
    <scope>NUCLEOTIDE SEQUENCE [LARGE SCALE GENOMIC DNA]</scope>
    <source>
        <strain evidence="1">Hungarian</strain>
    </source>
</reference>
<accession>A0A212D3G2</accession>
<dbReference type="EMBL" id="MKHE01000008">
    <property type="protein sequence ID" value="OWK12716.1"/>
    <property type="molecule type" value="Genomic_DNA"/>
</dbReference>
<gene>
    <name evidence="1" type="ORF">Celaphus_00014999</name>
</gene>
<evidence type="ECO:0000313" key="1">
    <source>
        <dbReference type="EMBL" id="OWK12716.1"/>
    </source>
</evidence>
<sequence length="137" mass="14946">MKKVPCLAVTVGHLTTTDDEVVYRIVLALNFLVSLLKENWQNALNSGQLPLWWQNGNKQVEDILGKKPQMKPGDTVALLDLLQLKHKERTSSTVYGPYSTAGASNFHQGRSISACDGVRKLGQIANAHPNSVLPPGS</sequence>
<organism evidence="1 2">
    <name type="scientific">Cervus elaphus hippelaphus</name>
    <name type="common">European red deer</name>
    <dbReference type="NCBI Taxonomy" id="46360"/>
    <lineage>
        <taxon>Eukaryota</taxon>
        <taxon>Metazoa</taxon>
        <taxon>Chordata</taxon>
        <taxon>Craniata</taxon>
        <taxon>Vertebrata</taxon>
        <taxon>Euteleostomi</taxon>
        <taxon>Mammalia</taxon>
        <taxon>Eutheria</taxon>
        <taxon>Laurasiatheria</taxon>
        <taxon>Artiodactyla</taxon>
        <taxon>Ruminantia</taxon>
        <taxon>Pecora</taxon>
        <taxon>Cervidae</taxon>
        <taxon>Cervinae</taxon>
        <taxon>Cervus</taxon>
    </lineage>
</organism>